<dbReference type="Pfam" id="PF13041">
    <property type="entry name" value="PPR_2"/>
    <property type="match status" value="2"/>
</dbReference>
<evidence type="ECO:0000256" key="3">
    <source>
        <dbReference type="ARBA" id="ARBA00022737"/>
    </source>
</evidence>
<dbReference type="InterPro" id="IPR011990">
    <property type="entry name" value="TPR-like_helical_dom_sf"/>
</dbReference>
<dbReference type="SUPFAM" id="SSF48452">
    <property type="entry name" value="TPR-like"/>
    <property type="match status" value="1"/>
</dbReference>
<reference evidence="7" key="1">
    <citation type="submission" date="2020-07" db="EMBL/GenBank/DDBJ databases">
        <authorList>
            <person name="Lin J."/>
        </authorList>
    </citation>
    <scope>NUCLEOTIDE SEQUENCE</scope>
</reference>
<feature type="repeat" description="PPR" evidence="5">
    <location>
        <begin position="570"/>
        <end position="604"/>
    </location>
</feature>
<accession>A0A6V7PK89</accession>
<dbReference type="PANTHER" id="PTHR47447">
    <property type="entry name" value="OS03G0856100 PROTEIN"/>
    <property type="match status" value="1"/>
</dbReference>
<organism evidence="7">
    <name type="scientific">Ananas comosus var. bracteatus</name>
    <name type="common">red pineapple</name>
    <dbReference type="NCBI Taxonomy" id="296719"/>
    <lineage>
        <taxon>Eukaryota</taxon>
        <taxon>Viridiplantae</taxon>
        <taxon>Streptophyta</taxon>
        <taxon>Embryophyta</taxon>
        <taxon>Tracheophyta</taxon>
        <taxon>Spermatophyta</taxon>
        <taxon>Magnoliopsida</taxon>
        <taxon>Liliopsida</taxon>
        <taxon>Poales</taxon>
        <taxon>Bromeliaceae</taxon>
        <taxon>Bromelioideae</taxon>
        <taxon>Ananas</taxon>
    </lineage>
</organism>
<name>A0A6V7PK89_ANACO</name>
<evidence type="ECO:0000256" key="6">
    <source>
        <dbReference type="SAM" id="MobiDB-lite"/>
    </source>
</evidence>
<comment type="similarity">
    <text evidence="1">Belongs to the PPR family. P subfamily.</text>
</comment>
<proteinExistence type="inferred from homology"/>
<evidence type="ECO:0008006" key="8">
    <source>
        <dbReference type="Google" id="ProtNLM"/>
    </source>
</evidence>
<dbReference type="Gene3D" id="3.20.20.80">
    <property type="entry name" value="Glycosidases"/>
    <property type="match status" value="1"/>
</dbReference>
<dbReference type="PANTHER" id="PTHR47447:SF21">
    <property type="entry name" value="PENTACOTRIPEPTIDE-REPEAT REGION OF PRORP DOMAIN-CONTAINING PROTEIN"/>
    <property type="match status" value="1"/>
</dbReference>
<dbReference type="GO" id="GO:0016020">
    <property type="term" value="C:membrane"/>
    <property type="evidence" value="ECO:0007669"/>
    <property type="project" value="InterPro"/>
</dbReference>
<protein>
    <recommendedName>
        <fullName evidence="8">Pentatricopeptide repeat-containing protein</fullName>
    </recommendedName>
</protein>
<evidence type="ECO:0000256" key="2">
    <source>
        <dbReference type="ARBA" id="ARBA00009800"/>
    </source>
</evidence>
<feature type="compositionally biased region" description="Low complexity" evidence="6">
    <location>
        <begin position="16"/>
        <end position="39"/>
    </location>
</feature>
<keyword evidence="4" id="KW-0809">Transit peptide</keyword>
<dbReference type="PROSITE" id="PS51375">
    <property type="entry name" value="PPR"/>
    <property type="match status" value="10"/>
</dbReference>
<feature type="repeat" description="PPR" evidence="5">
    <location>
        <begin position="395"/>
        <end position="429"/>
    </location>
</feature>
<dbReference type="Pfam" id="PF01535">
    <property type="entry name" value="PPR"/>
    <property type="match status" value="3"/>
</dbReference>
<comment type="similarity">
    <text evidence="2">Belongs to the glycosyl hydrolase 79 family.</text>
</comment>
<feature type="repeat" description="PPR" evidence="5">
    <location>
        <begin position="500"/>
        <end position="534"/>
    </location>
</feature>
<sequence length="936" mass="102706">MVCQWRRSLAITSTASSFSSRPSSATPSLCSSSSSTQPLLHPPPEWIEPFVDLSDLAPHRYPSASPGRAYGDEQEQEQLQLRLRRRSPSPWLARIVGLVLQSPSPSPSPSLESQLDDLCRTFLLRLSPAFVSHVLRSPDIRRRPGSALCFFRWASSKNWLHQQQQQQQQHLLDSYVSLLHAFASSPPGQSASDRVRELVAEMLSREDLLSLLTPCASASLIQSLGALGLVEELLCVWRRTKEIGIEPSLLTYNCLMDGLVNSGFVDSAEKVFRVMEQPDAKARPDVVSRNILIKGYCKAGRTQDALNLFGQMQKEGAENASSAPDKITYLTLIQSHYGDGAFLRCLSLYREMEEKGLEIPPHACTLVIAALCKEGKPFEASAVLERMLGRGCGANVAIYTALIDSFAKCGAEEQAMSLFRRMRDAGLEPDAVTYSVLINCLCKSGKVSEAMEWFRFCSEKGVPVNTIFYSSLIDGFGKAGLADRAEKLFHEMVEKGFVPDSHCYNALLNALVKAGRVDDACALFKRMDGEGCHQTVYTYTILMEGMFKRHKNEEALKLWGVMIDKGIAPTTASFRVLSTGLCLSGKFNRACKILDELAPMGVVPETAYEDMINVLCKAGRFEHACRLADGIVEKGREVPGRVRTFMINALRKAGNADLAIKLVHSKIAIGYDRFGSVKRRILSNPILLNAIKGHLLIYDTGDPRQNCTPFVKNDSEIFGFSGGCLSLKRWDELNDFFRKAGLNALNGRVPMPDGSLGGPWNYSNAASFIRYTVNRGYTIHGWELGNELSGNGVGARVGADQYAADAIALKSIIDDIYQGFPAKPLVIAPSIIDDIYQGFPAKPLVIAPGGFFDAGWFSEFITKTKPSSLDVITHHIYNLGPGVDDHLIDKILDPSYLDGEASTFSNLQGILKAAGTKTVAWVGEAGGAYNSGHHLC</sequence>
<feature type="region of interest" description="Disordered" evidence="6">
    <location>
        <begin position="16"/>
        <end position="41"/>
    </location>
</feature>
<dbReference type="NCBIfam" id="TIGR00756">
    <property type="entry name" value="PPR"/>
    <property type="match status" value="8"/>
</dbReference>
<dbReference type="InterPro" id="IPR002885">
    <property type="entry name" value="PPR_rpt"/>
</dbReference>
<dbReference type="InterPro" id="IPR005199">
    <property type="entry name" value="Glyco_hydro_79"/>
</dbReference>
<feature type="repeat" description="PPR" evidence="5">
    <location>
        <begin position="285"/>
        <end position="319"/>
    </location>
</feature>
<dbReference type="InterPro" id="IPR017853">
    <property type="entry name" value="GH"/>
</dbReference>
<feature type="repeat" description="PPR" evidence="5">
    <location>
        <begin position="430"/>
        <end position="464"/>
    </location>
</feature>
<dbReference type="Pfam" id="PF12854">
    <property type="entry name" value="PPR_1"/>
    <property type="match status" value="3"/>
</dbReference>
<feature type="repeat" description="PPR" evidence="5">
    <location>
        <begin position="360"/>
        <end position="394"/>
    </location>
</feature>
<dbReference type="AlphaFoldDB" id="A0A6V7PK89"/>
<feature type="repeat" description="PPR" evidence="5">
    <location>
        <begin position="465"/>
        <end position="499"/>
    </location>
</feature>
<evidence type="ECO:0000313" key="7">
    <source>
        <dbReference type="EMBL" id="CAD1831280.1"/>
    </source>
</evidence>
<dbReference type="SUPFAM" id="SSF51445">
    <property type="entry name" value="(Trans)glycosidases"/>
    <property type="match status" value="1"/>
</dbReference>
<gene>
    <name evidence="7" type="ORF">CB5_LOCUS14491</name>
</gene>
<feature type="repeat" description="PPR" evidence="5">
    <location>
        <begin position="325"/>
        <end position="359"/>
    </location>
</feature>
<keyword evidence="3" id="KW-0677">Repeat</keyword>
<evidence type="ECO:0000256" key="1">
    <source>
        <dbReference type="ARBA" id="ARBA00007626"/>
    </source>
</evidence>
<dbReference type="Gene3D" id="1.25.40.10">
    <property type="entry name" value="Tetratricopeptide repeat domain"/>
    <property type="match status" value="6"/>
</dbReference>
<dbReference type="EMBL" id="LR862149">
    <property type="protein sequence ID" value="CAD1831280.1"/>
    <property type="molecule type" value="Genomic_DNA"/>
</dbReference>
<evidence type="ECO:0000256" key="5">
    <source>
        <dbReference type="PROSITE-ProRule" id="PRU00708"/>
    </source>
</evidence>
<feature type="repeat" description="PPR" evidence="5">
    <location>
        <begin position="535"/>
        <end position="569"/>
    </location>
</feature>
<dbReference type="GO" id="GO:0016798">
    <property type="term" value="F:hydrolase activity, acting on glycosyl bonds"/>
    <property type="evidence" value="ECO:0007669"/>
    <property type="project" value="InterPro"/>
</dbReference>
<evidence type="ECO:0000256" key="4">
    <source>
        <dbReference type="ARBA" id="ARBA00022946"/>
    </source>
</evidence>
<dbReference type="Pfam" id="PF03662">
    <property type="entry name" value="Glyco_hydro_79n"/>
    <property type="match status" value="2"/>
</dbReference>
<feature type="repeat" description="PPR" evidence="5">
    <location>
        <begin position="248"/>
        <end position="282"/>
    </location>
</feature>